<dbReference type="GO" id="GO:0004156">
    <property type="term" value="F:dihydropteroate synthase activity"/>
    <property type="evidence" value="ECO:0007669"/>
    <property type="project" value="UniProtKB-EC"/>
</dbReference>
<dbReference type="PANTHER" id="PTHR20941">
    <property type="entry name" value="FOLATE SYNTHESIS PROTEINS"/>
    <property type="match status" value="1"/>
</dbReference>
<comment type="pathway">
    <text evidence="3 9">Cofactor biosynthesis; tetrahydrofolate biosynthesis; 7,8-dihydrofolate from 2-amino-4-hydroxy-6-hydroxymethyl-7,8-dihydropteridine diphosphate and 4-aminobenzoate: step 1/2.</text>
</comment>
<dbReference type="GO" id="GO:0046654">
    <property type="term" value="P:tetrahydrofolate biosynthetic process"/>
    <property type="evidence" value="ECO:0007669"/>
    <property type="project" value="UniProtKB-UniPathway"/>
</dbReference>
<dbReference type="GO" id="GO:0005829">
    <property type="term" value="C:cytosol"/>
    <property type="evidence" value="ECO:0007669"/>
    <property type="project" value="TreeGrafter"/>
</dbReference>
<dbReference type="Proteomes" id="UP000589738">
    <property type="component" value="Unassembled WGS sequence"/>
</dbReference>
<gene>
    <name evidence="11" type="ORF">HNP36_000338</name>
</gene>
<keyword evidence="7 9" id="KW-0460">Magnesium</keyword>
<dbReference type="InterPro" id="IPR000489">
    <property type="entry name" value="Pterin-binding_dom"/>
</dbReference>
<evidence type="ECO:0000256" key="8">
    <source>
        <dbReference type="ARBA" id="ARBA00022909"/>
    </source>
</evidence>
<evidence type="ECO:0000256" key="6">
    <source>
        <dbReference type="ARBA" id="ARBA00022723"/>
    </source>
</evidence>
<keyword evidence="12" id="KW-1185">Reference proteome</keyword>
<comment type="caution">
    <text evidence="11">The sequence shown here is derived from an EMBL/GenBank/DDBJ whole genome shotgun (WGS) entry which is preliminary data.</text>
</comment>
<dbReference type="PANTHER" id="PTHR20941:SF1">
    <property type="entry name" value="FOLIC ACID SYNTHESIS PROTEIN FOL1"/>
    <property type="match status" value="1"/>
</dbReference>
<evidence type="ECO:0000256" key="4">
    <source>
        <dbReference type="ARBA" id="ARBA00012458"/>
    </source>
</evidence>
<evidence type="ECO:0000256" key="5">
    <source>
        <dbReference type="ARBA" id="ARBA00022679"/>
    </source>
</evidence>
<comment type="similarity">
    <text evidence="9">Belongs to the DHPS family.</text>
</comment>
<dbReference type="AlphaFoldDB" id="A0A841NEH1"/>
<dbReference type="NCBIfam" id="TIGR01496">
    <property type="entry name" value="DHPS"/>
    <property type="match status" value="1"/>
</dbReference>
<dbReference type="PROSITE" id="PS50972">
    <property type="entry name" value="PTERIN_BINDING"/>
    <property type="match status" value="1"/>
</dbReference>
<dbReference type="UniPathway" id="UPA00077">
    <property type="reaction ID" value="UER00156"/>
</dbReference>
<dbReference type="PROSITE" id="PS00792">
    <property type="entry name" value="DHPS_1"/>
    <property type="match status" value="1"/>
</dbReference>
<proteinExistence type="inferred from homology"/>
<dbReference type="EMBL" id="JACHLC010000001">
    <property type="protein sequence ID" value="MBB6369285.1"/>
    <property type="molecule type" value="Genomic_DNA"/>
</dbReference>
<evidence type="ECO:0000313" key="12">
    <source>
        <dbReference type="Proteomes" id="UP000589738"/>
    </source>
</evidence>
<keyword evidence="5 9" id="KW-0808">Transferase</keyword>
<evidence type="ECO:0000313" key="11">
    <source>
        <dbReference type="EMBL" id="MBB6369285.1"/>
    </source>
</evidence>
<dbReference type="GO" id="GO:0046872">
    <property type="term" value="F:metal ion binding"/>
    <property type="evidence" value="ECO:0007669"/>
    <property type="project" value="UniProtKB-KW"/>
</dbReference>
<evidence type="ECO:0000256" key="3">
    <source>
        <dbReference type="ARBA" id="ARBA00004763"/>
    </source>
</evidence>
<dbReference type="Pfam" id="PF00809">
    <property type="entry name" value="Pterin_bind"/>
    <property type="match status" value="1"/>
</dbReference>
<comment type="catalytic activity">
    <reaction evidence="1">
        <text>(7,8-dihydropterin-6-yl)methyl diphosphate + 4-aminobenzoate = 7,8-dihydropteroate + diphosphate</text>
        <dbReference type="Rhea" id="RHEA:19949"/>
        <dbReference type="ChEBI" id="CHEBI:17836"/>
        <dbReference type="ChEBI" id="CHEBI:17839"/>
        <dbReference type="ChEBI" id="CHEBI:33019"/>
        <dbReference type="ChEBI" id="CHEBI:72950"/>
        <dbReference type="EC" id="2.5.1.15"/>
    </reaction>
</comment>
<comment type="function">
    <text evidence="9">Catalyzes the condensation of para-aminobenzoate (pABA) with 6-hydroxymethyl-7,8-dihydropterin diphosphate (DHPt-PP) to form 7,8-dihydropteroate (H2Pte), the immediate precursor of folate derivatives.</text>
</comment>
<keyword evidence="8 9" id="KW-0289">Folate biosynthesis</keyword>
<evidence type="ECO:0000256" key="7">
    <source>
        <dbReference type="ARBA" id="ARBA00022842"/>
    </source>
</evidence>
<dbReference type="PROSITE" id="PS00793">
    <property type="entry name" value="DHPS_2"/>
    <property type="match status" value="1"/>
</dbReference>
<evidence type="ECO:0000259" key="10">
    <source>
        <dbReference type="PROSITE" id="PS50972"/>
    </source>
</evidence>
<dbReference type="CDD" id="cd00739">
    <property type="entry name" value="DHPS"/>
    <property type="match status" value="1"/>
</dbReference>
<dbReference type="InterPro" id="IPR045031">
    <property type="entry name" value="DHP_synth-like"/>
</dbReference>
<dbReference type="GO" id="GO:0046656">
    <property type="term" value="P:folic acid biosynthetic process"/>
    <property type="evidence" value="ECO:0007669"/>
    <property type="project" value="UniProtKB-KW"/>
</dbReference>
<keyword evidence="6 9" id="KW-0479">Metal-binding</keyword>
<sequence>MQNIITYQSSFINHKQSMLSNSQTLKPSDPQTLQPFHSINCNGKLVELSTPKIMGILNLTPDSFSDGGKFNNEKSALEHAEKLLKDGAEIIDIGPQSTRPNAEFLNSKEEIERIGNVISRIKKEFPEALISLDTFYAETVKFGFNEGIDIINDISGGQYDDKMFDTAAETKLPYILMHVNPSYKTMHDKIKFEDITLEINRYFSGKTNELLEKGVKDIILDPGFGFGKTIEDQMKMIDETGYLGLSKFPLLIGISRKSFIYKPLGKSPLDINRETQKLHMKVLEQGAKILRVHDVAETAVTIGGFCEKNKKC</sequence>
<protein>
    <recommendedName>
        <fullName evidence="4 9">Dihydropteroate synthase</fullName>
        <shortName evidence="9">DHPS</shortName>
        <ecNumber evidence="4 9">2.5.1.15</ecNumber>
    </recommendedName>
    <alternativeName>
        <fullName evidence="9">Dihydropteroate pyrophosphorylase</fullName>
    </alternativeName>
</protein>
<accession>A0A841NEH1</accession>
<comment type="cofactor">
    <cofactor evidence="2 9">
        <name>Mg(2+)</name>
        <dbReference type="ChEBI" id="CHEBI:18420"/>
    </cofactor>
</comment>
<organism evidence="11 12">
    <name type="scientific">Chryseobacterium shigense</name>
    <dbReference type="NCBI Taxonomy" id="297244"/>
    <lineage>
        <taxon>Bacteria</taxon>
        <taxon>Pseudomonadati</taxon>
        <taxon>Bacteroidota</taxon>
        <taxon>Flavobacteriia</taxon>
        <taxon>Flavobacteriales</taxon>
        <taxon>Weeksellaceae</taxon>
        <taxon>Chryseobacterium group</taxon>
        <taxon>Chryseobacterium</taxon>
    </lineage>
</organism>
<feature type="domain" description="Pterin-binding" evidence="10">
    <location>
        <begin position="51"/>
        <end position="303"/>
    </location>
</feature>
<evidence type="ECO:0000256" key="1">
    <source>
        <dbReference type="ARBA" id="ARBA00000012"/>
    </source>
</evidence>
<evidence type="ECO:0000256" key="2">
    <source>
        <dbReference type="ARBA" id="ARBA00001946"/>
    </source>
</evidence>
<reference evidence="11 12" key="1">
    <citation type="submission" date="2020-08" db="EMBL/GenBank/DDBJ databases">
        <title>Functional genomics of gut bacteria from endangered species of beetles.</title>
        <authorList>
            <person name="Carlos-Shanley C."/>
        </authorList>
    </citation>
    <scope>NUCLEOTIDE SEQUENCE [LARGE SCALE GENOMIC DNA]</scope>
    <source>
        <strain evidence="11 12">S00136</strain>
    </source>
</reference>
<name>A0A841NEH1_9FLAO</name>
<evidence type="ECO:0000256" key="9">
    <source>
        <dbReference type="RuleBase" id="RU361205"/>
    </source>
</evidence>
<dbReference type="SUPFAM" id="SSF51717">
    <property type="entry name" value="Dihydropteroate synthetase-like"/>
    <property type="match status" value="1"/>
</dbReference>
<dbReference type="EC" id="2.5.1.15" evidence="4 9"/>
<dbReference type="InterPro" id="IPR011005">
    <property type="entry name" value="Dihydropteroate_synth-like_sf"/>
</dbReference>
<dbReference type="Gene3D" id="3.20.20.20">
    <property type="entry name" value="Dihydropteroate synthase-like"/>
    <property type="match status" value="1"/>
</dbReference>
<dbReference type="InterPro" id="IPR006390">
    <property type="entry name" value="DHP_synth_dom"/>
</dbReference>